<organism evidence="6 7">
    <name type="scientific">Candidatus Liberibacter solanacearum</name>
    <dbReference type="NCBI Taxonomy" id="556287"/>
    <lineage>
        <taxon>Bacteria</taxon>
        <taxon>Pseudomonadati</taxon>
        <taxon>Pseudomonadota</taxon>
        <taxon>Alphaproteobacteria</taxon>
        <taxon>Hyphomicrobiales</taxon>
        <taxon>Rhizobiaceae</taxon>
        <taxon>Liberibacter</taxon>
    </lineage>
</organism>
<dbReference type="PANTHER" id="PTHR43140:SF1">
    <property type="entry name" value="TYPE I RESTRICTION ENZYME ECOKI SPECIFICITY SUBUNIT"/>
    <property type="match status" value="1"/>
</dbReference>
<dbReference type="EMBL" id="PKRU02000035">
    <property type="protein sequence ID" value="RPD36766.1"/>
    <property type="molecule type" value="Genomic_DNA"/>
</dbReference>
<protein>
    <recommendedName>
        <fullName evidence="4">Type I restriction modification DNA specificity domain-containing protein</fullName>
    </recommendedName>
</protein>
<evidence type="ECO:0000256" key="3">
    <source>
        <dbReference type="ARBA" id="ARBA00023125"/>
    </source>
</evidence>
<dbReference type="GO" id="GO:0009307">
    <property type="term" value="P:DNA restriction-modification system"/>
    <property type="evidence" value="ECO:0007669"/>
    <property type="project" value="UniProtKB-KW"/>
</dbReference>
<evidence type="ECO:0000256" key="1">
    <source>
        <dbReference type="ARBA" id="ARBA00010923"/>
    </source>
</evidence>
<dbReference type="InterPro" id="IPR044946">
    <property type="entry name" value="Restrct_endonuc_typeI_TRD_sf"/>
</dbReference>
<dbReference type="SUPFAM" id="SSF116734">
    <property type="entry name" value="DNA methylase specificity domain"/>
    <property type="match status" value="2"/>
</dbReference>
<dbReference type="PANTHER" id="PTHR43140">
    <property type="entry name" value="TYPE-1 RESTRICTION ENZYME ECOKI SPECIFICITY PROTEIN"/>
    <property type="match status" value="1"/>
</dbReference>
<keyword evidence="3" id="KW-0238">DNA-binding</keyword>
<dbReference type="Proteomes" id="UP000236895">
    <property type="component" value="Unassembled WGS sequence"/>
</dbReference>
<evidence type="ECO:0000313" key="5">
    <source>
        <dbReference type="EMBL" id="RPD36766.1"/>
    </source>
</evidence>
<dbReference type="RefSeq" id="WP_103847098.1">
    <property type="nucleotide sequence ID" value="NZ_PKRU02000006.1"/>
</dbReference>
<dbReference type="GO" id="GO:0003677">
    <property type="term" value="F:DNA binding"/>
    <property type="evidence" value="ECO:0007669"/>
    <property type="project" value="UniProtKB-KW"/>
</dbReference>
<evidence type="ECO:0000313" key="6">
    <source>
        <dbReference type="EMBL" id="RPD37661.1"/>
    </source>
</evidence>
<dbReference type="EMBL" id="PKRU02000006">
    <property type="protein sequence ID" value="RPD37661.1"/>
    <property type="molecule type" value="Genomic_DNA"/>
</dbReference>
<dbReference type="InterPro" id="IPR000055">
    <property type="entry name" value="Restrct_endonuc_typeI_TRD"/>
</dbReference>
<comment type="similarity">
    <text evidence="1">Belongs to the type-I restriction system S methylase family.</text>
</comment>
<comment type="caution">
    <text evidence="6">The sequence shown here is derived from an EMBL/GenBank/DDBJ whole genome shotgun (WGS) entry which is preliminary data.</text>
</comment>
<dbReference type="InterPro" id="IPR051212">
    <property type="entry name" value="Type-I_RE_S_subunit"/>
</dbReference>
<keyword evidence="2" id="KW-0680">Restriction system</keyword>
<gene>
    <name evidence="6" type="ORF">C0030_001495</name>
    <name evidence="5" type="ORF">C0030_006050</name>
</gene>
<accession>A0A3R7QN17</accession>
<reference evidence="6 7" key="1">
    <citation type="submission" date="2018-11" db="EMBL/GenBank/DDBJ databases">
        <title>Genome Analysis of Haplotype D of Candidatus Liberibacter Solanacearum.</title>
        <authorList>
            <person name="Katsir L."/>
            <person name="Ruan Z."/>
            <person name="Santos Garcia D."/>
            <person name="Piasezky A."/>
            <person name="Jiang J."/>
            <person name="Sela N."/>
            <person name="Freilich S."/>
            <person name="Bahar O."/>
        </authorList>
    </citation>
    <scope>NUCLEOTIDE SEQUENCE [LARGE SCALE GENOMIC DNA]</scope>
    <source>
        <strain evidence="7">haplotype D1</strain>
        <strain evidence="6">ISR100</strain>
    </source>
</reference>
<evidence type="ECO:0000259" key="4">
    <source>
        <dbReference type="Pfam" id="PF01420"/>
    </source>
</evidence>
<dbReference type="AlphaFoldDB" id="A0A3R7QN17"/>
<feature type="domain" description="Type I restriction modification DNA specificity" evidence="4">
    <location>
        <begin position="7"/>
        <end position="156"/>
    </location>
</feature>
<name>A0A3R7QN17_9HYPH</name>
<evidence type="ECO:0000256" key="2">
    <source>
        <dbReference type="ARBA" id="ARBA00022747"/>
    </source>
</evidence>
<sequence>MTEQQLPDSWQMVKFGDIAKHIAKRVEPSETDLEVYIGLEHLDTNSLKIKRHGVPSDVDGQKLLVKKGQIIFCKRRAYLRKVAISDWDCICSAHAMVLEANPANVIPEFLPFFMQSDVFMNRAISISEGSLSPTIKWKVLAEQEFFIPFLEKQIELTRLFKAAAKVDLISSDLLASAELLYSKLRDTLFSELNIANLEKNNALKAHKKGLVQQLFSSFSSEVEWKTLGEIGYYSDTRINASELDCTTFVGVDNLLKNTKGKIDSSYVPTVNKLTSYKIGDILLSKIRPYLKKIWLANNNGGCSGAVLAIRIKNQFRHEIVSKFLYYCLASDIFHL</sequence>
<proteinExistence type="inferred from homology"/>
<dbReference type="Gene3D" id="3.90.220.20">
    <property type="entry name" value="DNA methylase specificity domains"/>
    <property type="match status" value="2"/>
</dbReference>
<dbReference type="Pfam" id="PF01420">
    <property type="entry name" value="Methylase_S"/>
    <property type="match status" value="1"/>
</dbReference>
<evidence type="ECO:0000313" key="7">
    <source>
        <dbReference type="Proteomes" id="UP000236895"/>
    </source>
</evidence>